<comment type="caution">
    <text evidence="1">The sequence shown here is derived from an EMBL/GenBank/DDBJ whole genome shotgun (WGS) entry which is preliminary data.</text>
</comment>
<keyword evidence="2" id="KW-1185">Reference proteome</keyword>
<gene>
    <name evidence="1" type="ORF">SDJN03_24357</name>
</gene>
<dbReference type="AlphaFoldDB" id="A0AAV6M8D3"/>
<dbReference type="Proteomes" id="UP000685013">
    <property type="component" value="Chromosome 16"/>
</dbReference>
<protein>
    <submittedName>
        <fullName evidence="1">Uncharacterized protein</fullName>
    </submittedName>
</protein>
<proteinExistence type="predicted"/>
<dbReference type="EMBL" id="JAGKQH010000016">
    <property type="protein sequence ID" value="KAG6576783.1"/>
    <property type="molecule type" value="Genomic_DNA"/>
</dbReference>
<reference evidence="1 2" key="1">
    <citation type="journal article" date="2021" name="Hortic Res">
        <title>The domestication of Cucurbita argyrosperma as revealed by the genome of its wild relative.</title>
        <authorList>
            <person name="Barrera-Redondo J."/>
            <person name="Sanchez-de la Vega G."/>
            <person name="Aguirre-Liguori J.A."/>
            <person name="Castellanos-Morales G."/>
            <person name="Gutierrez-Guerrero Y.T."/>
            <person name="Aguirre-Dugua X."/>
            <person name="Aguirre-Planter E."/>
            <person name="Tenaillon M.I."/>
            <person name="Lira-Saade R."/>
            <person name="Eguiarte L.E."/>
        </authorList>
    </citation>
    <scope>NUCLEOTIDE SEQUENCE [LARGE SCALE GENOMIC DNA]</scope>
    <source>
        <strain evidence="1">JBR-2021</strain>
    </source>
</reference>
<name>A0AAV6M8D3_9ROSI</name>
<evidence type="ECO:0000313" key="2">
    <source>
        <dbReference type="Proteomes" id="UP000685013"/>
    </source>
</evidence>
<evidence type="ECO:0000313" key="1">
    <source>
        <dbReference type="EMBL" id="KAG6576783.1"/>
    </source>
</evidence>
<sequence>MKHPPDHKILALAAASPTGPARQELSVVIPRHGDLRLSQEILGVESYHGNRVSSWGEDEKIEENSQRRHRRWWGLKRDGAKRSVWRGGPVGRRRIFAASGKGLMLVTKVGAEVSKSGGDGRRRRRSQWVVKVDKCTGEEEQNMSLGLGFHRGKSFKP</sequence>
<feature type="non-terminal residue" evidence="1">
    <location>
        <position position="1"/>
    </location>
</feature>
<accession>A0AAV6M8D3</accession>
<organism evidence="1 2">
    <name type="scientific">Cucurbita argyrosperma subsp. sororia</name>
    <dbReference type="NCBI Taxonomy" id="37648"/>
    <lineage>
        <taxon>Eukaryota</taxon>
        <taxon>Viridiplantae</taxon>
        <taxon>Streptophyta</taxon>
        <taxon>Embryophyta</taxon>
        <taxon>Tracheophyta</taxon>
        <taxon>Spermatophyta</taxon>
        <taxon>Magnoliopsida</taxon>
        <taxon>eudicotyledons</taxon>
        <taxon>Gunneridae</taxon>
        <taxon>Pentapetalae</taxon>
        <taxon>rosids</taxon>
        <taxon>fabids</taxon>
        <taxon>Cucurbitales</taxon>
        <taxon>Cucurbitaceae</taxon>
        <taxon>Cucurbiteae</taxon>
        <taxon>Cucurbita</taxon>
    </lineage>
</organism>